<dbReference type="Pfam" id="PF05489">
    <property type="entry name" value="Phage_tail_X"/>
    <property type="match status" value="1"/>
</dbReference>
<dbReference type="InterPro" id="IPR008861">
    <property type="entry name" value="GpX-like"/>
</dbReference>
<dbReference type="RefSeq" id="WP_024161102.1">
    <property type="nucleotide sequence ID" value="NZ_AWTR02000048.1"/>
</dbReference>
<organism evidence="1 2">
    <name type="scientific">Holospora obtusa F1</name>
    <dbReference type="NCBI Taxonomy" id="1399147"/>
    <lineage>
        <taxon>Bacteria</taxon>
        <taxon>Pseudomonadati</taxon>
        <taxon>Pseudomonadota</taxon>
        <taxon>Alphaproteobacteria</taxon>
        <taxon>Holosporales</taxon>
        <taxon>Holosporaceae</taxon>
        <taxon>Holospora</taxon>
    </lineage>
</organism>
<comment type="caution">
    <text evidence="1">The sequence shown here is derived from an EMBL/GenBank/DDBJ whole genome shotgun (WGS) entry which is preliminary data.</text>
</comment>
<dbReference type="OrthoDB" id="8759063at2"/>
<protein>
    <submittedName>
        <fullName evidence="1">Tail protein X</fullName>
    </submittedName>
</protein>
<dbReference type="EMBL" id="AWTR02000048">
    <property type="protein sequence ID" value="ETZ07379.1"/>
    <property type="molecule type" value="Genomic_DNA"/>
</dbReference>
<name>W6TES8_HOLOB</name>
<dbReference type="AlphaFoldDB" id="W6TES8"/>
<evidence type="ECO:0000313" key="1">
    <source>
        <dbReference type="EMBL" id="ETZ07379.1"/>
    </source>
</evidence>
<dbReference type="STRING" id="1399147.P618_200443"/>
<sequence length="69" mass="7995">MMTRYRTKENDMLDWICWKHYGFQSGAVEIVLTANPELAEWGSFLPAGLLINLPEIQKSAKKPTIKLWD</sequence>
<gene>
    <name evidence="1" type="ORF">P618_200443</name>
</gene>
<dbReference type="Proteomes" id="UP000019112">
    <property type="component" value="Unassembled WGS sequence"/>
</dbReference>
<evidence type="ECO:0000313" key="2">
    <source>
        <dbReference type="Proteomes" id="UP000019112"/>
    </source>
</evidence>
<proteinExistence type="predicted"/>
<accession>W6TES8</accession>
<keyword evidence="2" id="KW-1185">Reference proteome</keyword>
<dbReference type="eggNOG" id="COG5004">
    <property type="taxonomic scope" value="Bacteria"/>
</dbReference>
<reference evidence="1 2" key="1">
    <citation type="journal article" date="2014" name="FEMS Microbiol. Lett.">
        <title>Draft genome sequences of three Holospora species (Holospora obtusa, Holospora undulata, and Holospora elegans), endonuclear symbiotic bacteria of the ciliate Paramecium caudatum.</title>
        <authorList>
            <person name="Dohra H."/>
            <person name="Tanaka K."/>
            <person name="Suzuki T."/>
            <person name="Fujishima M."/>
            <person name="Suzuki H."/>
        </authorList>
    </citation>
    <scope>NUCLEOTIDE SEQUENCE [LARGE SCALE GENOMIC DNA]</scope>
    <source>
        <strain evidence="1 2">F1</strain>
    </source>
</reference>